<accession>A0ABQ9ZA43</accession>
<keyword evidence="2" id="KW-1185">Reference proteome</keyword>
<name>A0ABQ9ZA43_9CRUS</name>
<dbReference type="Proteomes" id="UP001234178">
    <property type="component" value="Unassembled WGS sequence"/>
</dbReference>
<organism evidence="1 2">
    <name type="scientific">Daphnia magna</name>
    <dbReference type="NCBI Taxonomy" id="35525"/>
    <lineage>
        <taxon>Eukaryota</taxon>
        <taxon>Metazoa</taxon>
        <taxon>Ecdysozoa</taxon>
        <taxon>Arthropoda</taxon>
        <taxon>Crustacea</taxon>
        <taxon>Branchiopoda</taxon>
        <taxon>Diplostraca</taxon>
        <taxon>Cladocera</taxon>
        <taxon>Anomopoda</taxon>
        <taxon>Daphniidae</taxon>
        <taxon>Daphnia</taxon>
    </lineage>
</organism>
<protein>
    <submittedName>
        <fullName evidence="1">Uncharacterized protein</fullName>
    </submittedName>
</protein>
<dbReference type="EMBL" id="JAOYFB010000003">
    <property type="protein sequence ID" value="KAK4009756.1"/>
    <property type="molecule type" value="Genomic_DNA"/>
</dbReference>
<sequence>MGVYEDQSADEKWQCEKERRNGCSAFITRSVDRLQMADETNVLGVQLPSSNLEEDAAENYFRISLDLLASGVGAIYS</sequence>
<comment type="caution">
    <text evidence="1">The sequence shown here is derived from an EMBL/GenBank/DDBJ whole genome shotgun (WGS) entry which is preliminary data.</text>
</comment>
<evidence type="ECO:0000313" key="2">
    <source>
        <dbReference type="Proteomes" id="UP001234178"/>
    </source>
</evidence>
<evidence type="ECO:0000313" key="1">
    <source>
        <dbReference type="EMBL" id="KAK4009756.1"/>
    </source>
</evidence>
<proteinExistence type="predicted"/>
<reference evidence="1 2" key="1">
    <citation type="journal article" date="2023" name="Nucleic Acids Res.">
        <title>The hologenome of Daphnia magna reveals possible DNA methylation and microbiome-mediated evolution of the host genome.</title>
        <authorList>
            <person name="Chaturvedi A."/>
            <person name="Li X."/>
            <person name="Dhandapani V."/>
            <person name="Marshall H."/>
            <person name="Kissane S."/>
            <person name="Cuenca-Cambronero M."/>
            <person name="Asole G."/>
            <person name="Calvet F."/>
            <person name="Ruiz-Romero M."/>
            <person name="Marangio P."/>
            <person name="Guigo R."/>
            <person name="Rago D."/>
            <person name="Mirbahai L."/>
            <person name="Eastwood N."/>
            <person name="Colbourne J.K."/>
            <person name="Zhou J."/>
            <person name="Mallon E."/>
            <person name="Orsini L."/>
        </authorList>
    </citation>
    <scope>NUCLEOTIDE SEQUENCE [LARGE SCALE GENOMIC DNA]</scope>
    <source>
        <strain evidence="1">LRV0_1</strain>
    </source>
</reference>
<gene>
    <name evidence="1" type="ORF">OUZ56_018902</name>
</gene>